<organism evidence="2 3">
    <name type="scientific">Mycetocola zhadangensis</name>
    <dbReference type="NCBI Taxonomy" id="1164595"/>
    <lineage>
        <taxon>Bacteria</taxon>
        <taxon>Bacillati</taxon>
        <taxon>Actinomycetota</taxon>
        <taxon>Actinomycetes</taxon>
        <taxon>Micrococcales</taxon>
        <taxon>Microbacteriaceae</taxon>
        <taxon>Mycetocola</taxon>
    </lineage>
</organism>
<dbReference type="RefSeq" id="WP_121659431.1">
    <property type="nucleotide sequence ID" value="NZ_BMEK01000002.1"/>
</dbReference>
<evidence type="ECO:0000313" key="3">
    <source>
        <dbReference type="Proteomes" id="UP000282460"/>
    </source>
</evidence>
<comment type="caution">
    <text evidence="2">The sequence shown here is derived from an EMBL/GenBank/DDBJ whole genome shotgun (WGS) entry which is preliminary data.</text>
</comment>
<feature type="transmembrane region" description="Helical" evidence="1">
    <location>
        <begin position="34"/>
        <end position="54"/>
    </location>
</feature>
<evidence type="ECO:0000313" key="2">
    <source>
        <dbReference type="EMBL" id="RLQ84392.1"/>
    </source>
</evidence>
<feature type="transmembrane region" description="Helical" evidence="1">
    <location>
        <begin position="145"/>
        <end position="164"/>
    </location>
</feature>
<dbReference type="Proteomes" id="UP000282460">
    <property type="component" value="Unassembled WGS sequence"/>
</dbReference>
<gene>
    <name evidence="2" type="ORF">D9V28_09355</name>
</gene>
<keyword evidence="1" id="KW-0812">Transmembrane</keyword>
<keyword evidence="3" id="KW-1185">Reference proteome</keyword>
<dbReference type="OrthoDB" id="5119712at2"/>
<feature type="transmembrane region" description="Helical" evidence="1">
    <location>
        <begin position="170"/>
        <end position="191"/>
    </location>
</feature>
<proteinExistence type="predicted"/>
<dbReference type="EMBL" id="RCWJ01000002">
    <property type="protein sequence ID" value="RLQ84392.1"/>
    <property type="molecule type" value="Genomic_DNA"/>
</dbReference>
<sequence>MLDDDTAEYARWNAAAYRAAGVPDEDISPRTVHALRSIGVVVALCVALGVALALLRAGEDSTGISSAQRLVEQFAFTTLAFLVGVGGFLWARQSGHHLTGDQSLSRLLTRADRRQARRWIGGQQHPDPRWLPTLVALARQNQRTILGAAPTYAAVMLLEVSVAISTDVVAIRIFALLAVLLFAAVGVTSVIDFRRAGRFIAAHRLPHRP</sequence>
<reference evidence="2 3" key="1">
    <citation type="submission" date="2018-10" db="EMBL/GenBank/DDBJ databases">
        <authorList>
            <person name="Li J."/>
        </authorList>
    </citation>
    <scope>NUCLEOTIDE SEQUENCE [LARGE SCALE GENOMIC DNA]</scope>
    <source>
        <strain evidence="2 3">ZD1-4</strain>
    </source>
</reference>
<dbReference type="AlphaFoldDB" id="A0A3L7J7A6"/>
<evidence type="ECO:0000256" key="1">
    <source>
        <dbReference type="SAM" id="Phobius"/>
    </source>
</evidence>
<accession>A0A3L7J7A6</accession>
<name>A0A3L7J7A6_9MICO</name>
<feature type="transmembrane region" description="Helical" evidence="1">
    <location>
        <begin position="74"/>
        <end position="91"/>
    </location>
</feature>
<keyword evidence="1" id="KW-0472">Membrane</keyword>
<keyword evidence="1" id="KW-1133">Transmembrane helix</keyword>
<protein>
    <submittedName>
        <fullName evidence="2">Uncharacterized protein</fullName>
    </submittedName>
</protein>